<dbReference type="GO" id="GO:0004812">
    <property type="term" value="F:aminoacyl-tRNA ligase activity"/>
    <property type="evidence" value="ECO:0007669"/>
    <property type="project" value="InterPro"/>
</dbReference>
<dbReference type="SUPFAM" id="SSF55681">
    <property type="entry name" value="Class II aaRS and biotin synthetases"/>
    <property type="match status" value="1"/>
</dbReference>
<evidence type="ECO:0000313" key="2">
    <source>
        <dbReference type="EMBL" id="BBB89578.1"/>
    </source>
</evidence>
<proteinExistence type="predicted"/>
<keyword evidence="2" id="KW-0436">Ligase</keyword>
<sequence length="273" mass="31335">MCCFHQDYLDNSYLCFSSDSTKTLNFIDDYFKNWILAQGGQEYHVPALINRNVLEKCGYFSSFPQHLTVAGFVKPEFYPNVATDSEVKDEYIAMKEQYLTPAACLHIYPMLEGDNIKENTAITTLARVYRYEHGNFDGITRLWDFTVREIVFVGASDYVLRQLEKTKQLALEFTQKLGLSADIIEANDQFYPSQKNIIKAKLQKANSLKHELSLQIKEKQVAIASFNFHDTHFSKAFNFDDGGKIVTGCVGFGLERWLAVINENNIHLDKVTY</sequence>
<dbReference type="GO" id="GO:0140096">
    <property type="term" value="F:catalytic activity, acting on a protein"/>
    <property type="evidence" value="ECO:0007669"/>
    <property type="project" value="UniProtKB-ARBA"/>
</dbReference>
<dbReference type="GO" id="GO:0006418">
    <property type="term" value="P:tRNA aminoacylation for protein translation"/>
    <property type="evidence" value="ECO:0007669"/>
    <property type="project" value="InterPro"/>
</dbReference>
<dbReference type="KEGG" id="mana:MAMMFC1_00211"/>
<dbReference type="OrthoDB" id="583154at2"/>
<dbReference type="EC" id="6.2.1.-" evidence="2"/>
<protein>
    <submittedName>
        <fullName evidence="2">Amino acid--[acyl-carrier-protein] ligase 2</fullName>
        <ecNumber evidence="2">6.2.1.-</ecNumber>
    </submittedName>
</protein>
<organism evidence="2 3">
    <name type="scientific">Methylomusa anaerophila</name>
    <dbReference type="NCBI Taxonomy" id="1930071"/>
    <lineage>
        <taxon>Bacteria</taxon>
        <taxon>Bacillati</taxon>
        <taxon>Bacillota</taxon>
        <taxon>Negativicutes</taxon>
        <taxon>Selenomonadales</taxon>
        <taxon>Sporomusaceae</taxon>
        <taxon>Methylomusa</taxon>
    </lineage>
</organism>
<name>A0A348AET0_9FIRM</name>
<reference evidence="2 3" key="1">
    <citation type="journal article" date="2018" name="Int. J. Syst. Evol. Microbiol.">
        <title>Methylomusa anaerophila gen. nov., sp. nov., an anaerobic methanol-utilizing bacterium isolated from a microbial fuel cell.</title>
        <authorList>
            <person name="Amano N."/>
            <person name="Yamamuro A."/>
            <person name="Miyahara M."/>
            <person name="Kouzuma A."/>
            <person name="Abe T."/>
            <person name="Watanabe K."/>
        </authorList>
    </citation>
    <scope>NUCLEOTIDE SEQUENCE [LARGE SCALE GENOMIC DNA]</scope>
    <source>
        <strain evidence="2 3">MMFC1</strain>
    </source>
</reference>
<accession>A0A348AET0</accession>
<dbReference type="Gene3D" id="3.30.930.10">
    <property type="entry name" value="Bira Bifunctional Protein, Domain 2"/>
    <property type="match status" value="1"/>
</dbReference>
<dbReference type="Proteomes" id="UP000276437">
    <property type="component" value="Chromosome"/>
</dbReference>
<keyword evidence="3" id="KW-1185">Reference proteome</keyword>
<dbReference type="Pfam" id="PF00587">
    <property type="entry name" value="tRNA-synt_2b"/>
    <property type="match status" value="1"/>
</dbReference>
<dbReference type="InterPro" id="IPR002314">
    <property type="entry name" value="aa-tRNA-synt_IIb"/>
</dbReference>
<evidence type="ECO:0000259" key="1">
    <source>
        <dbReference type="Pfam" id="PF00587"/>
    </source>
</evidence>
<gene>
    <name evidence="2" type="ORF">MAMMFC1_00211</name>
</gene>
<dbReference type="GO" id="GO:0016740">
    <property type="term" value="F:transferase activity"/>
    <property type="evidence" value="ECO:0007669"/>
    <property type="project" value="UniProtKB-ARBA"/>
</dbReference>
<dbReference type="EMBL" id="AP018449">
    <property type="protein sequence ID" value="BBB89578.1"/>
    <property type="molecule type" value="Genomic_DNA"/>
</dbReference>
<feature type="domain" description="Aminoacyl-tRNA synthetase class II (G/ P/ S/T)" evidence="1">
    <location>
        <begin position="95"/>
        <end position="265"/>
    </location>
</feature>
<dbReference type="AlphaFoldDB" id="A0A348AET0"/>
<dbReference type="GO" id="GO:0005524">
    <property type="term" value="F:ATP binding"/>
    <property type="evidence" value="ECO:0007669"/>
    <property type="project" value="InterPro"/>
</dbReference>
<dbReference type="RefSeq" id="WP_126305707.1">
    <property type="nucleotide sequence ID" value="NZ_AP018449.1"/>
</dbReference>
<dbReference type="InterPro" id="IPR045864">
    <property type="entry name" value="aa-tRNA-synth_II/BPL/LPL"/>
</dbReference>
<evidence type="ECO:0000313" key="3">
    <source>
        <dbReference type="Proteomes" id="UP000276437"/>
    </source>
</evidence>